<name>A0A4P6GFA4_9PSED</name>
<evidence type="ECO:0000313" key="2">
    <source>
        <dbReference type="Proteomes" id="UP000291121"/>
    </source>
</evidence>
<evidence type="ECO:0008006" key="3">
    <source>
        <dbReference type="Google" id="ProtNLM"/>
    </source>
</evidence>
<gene>
    <name evidence="1" type="ORF">CUN61_19985</name>
</gene>
<protein>
    <recommendedName>
        <fullName evidence="3">DUF2384 domain-containing protein</fullName>
    </recommendedName>
</protein>
<dbReference type="EMBL" id="CP024767">
    <property type="protein sequence ID" value="QAY88350.1"/>
    <property type="molecule type" value="Genomic_DNA"/>
</dbReference>
<proteinExistence type="predicted"/>
<keyword evidence="2" id="KW-1185">Reference proteome</keyword>
<evidence type="ECO:0000313" key="1">
    <source>
        <dbReference type="EMBL" id="QAY88350.1"/>
    </source>
</evidence>
<reference evidence="1 2" key="1">
    <citation type="submission" date="2017-11" db="EMBL/GenBank/DDBJ databases">
        <title>Genome sequence of Pseudomonas arsenicoxydans ACM1.</title>
        <authorList>
            <person name="Nascimento F.X."/>
        </authorList>
    </citation>
    <scope>NUCLEOTIDE SEQUENCE [LARGE SCALE GENOMIC DNA]</scope>
    <source>
        <strain evidence="1 2">ACM1</strain>
    </source>
</reference>
<sequence>MLDLAKNAILDSGDFLSLDQAAQRLGLAPVNLDDWETEGKIFSIQHGGCSRFPMYAFLADEGHGPVPGLKVILDVLRTKKGGWGIAFWFASPSSHLGGSRPQNVLFSDADEVLLAAQDEVAGITHG</sequence>
<dbReference type="AlphaFoldDB" id="A0A4P6GFA4"/>
<organism evidence="1 2">
    <name type="scientific">Pseudomonas arsenicoxydans</name>
    <dbReference type="NCBI Taxonomy" id="702115"/>
    <lineage>
        <taxon>Bacteria</taxon>
        <taxon>Pseudomonadati</taxon>
        <taxon>Pseudomonadota</taxon>
        <taxon>Gammaproteobacteria</taxon>
        <taxon>Pseudomonadales</taxon>
        <taxon>Pseudomonadaceae</taxon>
        <taxon>Pseudomonas</taxon>
    </lineage>
</organism>
<dbReference type="Proteomes" id="UP000291121">
    <property type="component" value="Chromosome"/>
</dbReference>
<accession>A0A4P6GFA4</accession>